<evidence type="ECO:0000256" key="8">
    <source>
        <dbReference type="SAM" id="MobiDB-lite"/>
    </source>
</evidence>
<evidence type="ECO:0000256" key="4">
    <source>
        <dbReference type="ARBA" id="ARBA00023002"/>
    </source>
</evidence>
<evidence type="ECO:0000313" key="11">
    <source>
        <dbReference type="WBParaSite" id="snap_masked-unitig_28271-processed-gene-0.0-mRNA-1"/>
    </source>
</evidence>
<dbReference type="GO" id="GO:0043204">
    <property type="term" value="C:perikaryon"/>
    <property type="evidence" value="ECO:0007669"/>
    <property type="project" value="TreeGrafter"/>
</dbReference>
<organism evidence="10 11">
    <name type="scientific">Macrostomum lignano</name>
    <dbReference type="NCBI Taxonomy" id="282301"/>
    <lineage>
        <taxon>Eukaryota</taxon>
        <taxon>Metazoa</taxon>
        <taxon>Spiralia</taxon>
        <taxon>Lophotrochozoa</taxon>
        <taxon>Platyhelminthes</taxon>
        <taxon>Rhabditophora</taxon>
        <taxon>Macrostomorpha</taxon>
        <taxon>Macrostomida</taxon>
        <taxon>Macrostomidae</taxon>
        <taxon>Macrostomum</taxon>
    </lineage>
</organism>
<feature type="compositionally biased region" description="Basic residues" evidence="8">
    <location>
        <begin position="403"/>
        <end position="412"/>
    </location>
</feature>
<keyword evidence="3 7" id="KW-0479">Metal-binding</keyword>
<keyword evidence="5 7" id="KW-0408">Iron</keyword>
<evidence type="ECO:0000313" key="10">
    <source>
        <dbReference type="Proteomes" id="UP000095280"/>
    </source>
</evidence>
<dbReference type="SUPFAM" id="SSF56534">
    <property type="entry name" value="Aromatic aminoacid monoxygenases, catalytic and oligomerization domains"/>
    <property type="match status" value="1"/>
</dbReference>
<name>A0A1I8JMW8_9PLAT</name>
<dbReference type="GO" id="GO:0005506">
    <property type="term" value="F:iron ion binding"/>
    <property type="evidence" value="ECO:0007669"/>
    <property type="project" value="InterPro"/>
</dbReference>
<accession>A0A1I8JMW8</accession>
<feature type="compositionally biased region" description="Basic and acidic residues" evidence="8">
    <location>
        <begin position="517"/>
        <end position="539"/>
    </location>
</feature>
<reference evidence="11" key="1">
    <citation type="submission" date="2016-11" db="UniProtKB">
        <authorList>
            <consortium name="WormBaseParasite"/>
        </authorList>
    </citation>
    <scope>IDENTIFICATION</scope>
</reference>
<evidence type="ECO:0000256" key="2">
    <source>
        <dbReference type="ARBA" id="ARBA00009712"/>
    </source>
</evidence>
<evidence type="ECO:0000256" key="3">
    <source>
        <dbReference type="ARBA" id="ARBA00022723"/>
    </source>
</evidence>
<evidence type="ECO:0000259" key="9">
    <source>
        <dbReference type="Pfam" id="PF00351"/>
    </source>
</evidence>
<dbReference type="Pfam" id="PF00351">
    <property type="entry name" value="Biopterin_H"/>
    <property type="match status" value="2"/>
</dbReference>
<dbReference type="GO" id="GO:0005737">
    <property type="term" value="C:cytoplasm"/>
    <property type="evidence" value="ECO:0007669"/>
    <property type="project" value="TreeGrafter"/>
</dbReference>
<feature type="domain" description="Biopterin-dependent aromatic amino acid hydroxylase family profile" evidence="9">
    <location>
        <begin position="51"/>
        <end position="104"/>
    </location>
</feature>
<comment type="cofactor">
    <cofactor evidence="1 7">
        <name>Fe(2+)</name>
        <dbReference type="ChEBI" id="CHEBI:29033"/>
    </cofactor>
</comment>
<dbReference type="GO" id="GO:0009072">
    <property type="term" value="P:aromatic amino acid metabolic process"/>
    <property type="evidence" value="ECO:0007669"/>
    <property type="project" value="InterPro"/>
</dbReference>
<dbReference type="Gene3D" id="1.10.800.10">
    <property type="entry name" value="Aromatic amino acid hydroxylase"/>
    <property type="match status" value="2"/>
</dbReference>
<dbReference type="PANTHER" id="PTHR11473">
    <property type="entry name" value="AROMATIC AMINO ACID HYDROXYLASE"/>
    <property type="match status" value="1"/>
</dbReference>
<dbReference type="InterPro" id="IPR019774">
    <property type="entry name" value="Aromatic-AA_hydroxylase_C"/>
</dbReference>
<dbReference type="PANTHER" id="PTHR11473:SF15">
    <property type="entry name" value="TYROSINE 3-MONOOXYGENASE"/>
    <property type="match status" value="1"/>
</dbReference>
<dbReference type="GO" id="GO:0004511">
    <property type="term" value="F:tyrosine 3-monooxygenase activity"/>
    <property type="evidence" value="ECO:0007669"/>
    <property type="project" value="TreeGrafter"/>
</dbReference>
<sequence>PVFPRHISELDECTHLLLKFQSTGTGHRPSGGPPTHTLKLSTQPTRAKSTLDGIARLEAECGYGPDAIPQLEDISRYLKKQTGFSLRPVAGLLSARDFLASLAFPRVPVYAVHSAPFKAAAHTGAEIGAGSLGPRTQEIERLATISSGQQHFQAKLSPVPAAQLYWFTVEFGLCKEAGQVKKAYGAGLLSAYGELRHRAVSRRRSTGGSSPTPPLCSGFRQPPFQHRLLSLADATMTLKLEELKDEIARNQRRKSLLASAEKAVVGVATCRSVITRSAADSSVGNFRQVSVAKCWIAAADDWTGHWDWTGTVTGRALGLALSLRLSLKCRQRTDGCCGFWRRRCGGDVADSSLACRHQGAAASCCPDFDAALSMLPPLPTLQANFSSTRASPTRIPAAAGNGRRWRNRRRQARPTIFPASQPGRQLDDTAAAVDRLEPAPAGRRPTASRSWPSRPSRTGRQSGQAVSGRFQHGPGRLLAANLDAGGQASSLSALRALVGQDSEAGEAAQVKPLGEFGPRRPAEARAVEDSRRRPAGRADEVLVRAEQQADIGGV</sequence>
<feature type="region of interest" description="Disordered" evidence="8">
    <location>
        <begin position="384"/>
        <end position="471"/>
    </location>
</feature>
<dbReference type="InterPro" id="IPR001273">
    <property type="entry name" value="ArAA_hydroxylase"/>
</dbReference>
<evidence type="ECO:0000256" key="7">
    <source>
        <dbReference type="PIRSR" id="PIRSR601273-2"/>
    </source>
</evidence>
<feature type="compositionally biased region" description="Polar residues" evidence="8">
    <location>
        <begin position="447"/>
        <end position="465"/>
    </location>
</feature>
<protein>
    <submittedName>
        <fullName evidence="11">FERM domain-containing protein</fullName>
    </submittedName>
</protein>
<dbReference type="InterPro" id="IPR036329">
    <property type="entry name" value="Aro-AA_hydroxylase_C_sf"/>
</dbReference>
<feature type="region of interest" description="Disordered" evidence="8">
    <location>
        <begin position="503"/>
        <end position="539"/>
    </location>
</feature>
<dbReference type="GO" id="GO:0030424">
    <property type="term" value="C:axon"/>
    <property type="evidence" value="ECO:0007669"/>
    <property type="project" value="TreeGrafter"/>
</dbReference>
<dbReference type="Proteomes" id="UP000095280">
    <property type="component" value="Unplaced"/>
</dbReference>
<dbReference type="WBParaSite" id="snap_masked-unitig_28271-processed-gene-0.0-mRNA-1">
    <property type="protein sequence ID" value="snap_masked-unitig_28271-processed-gene-0.0-mRNA-1"/>
    <property type="gene ID" value="snap_masked-unitig_28271-processed-gene-0.0"/>
</dbReference>
<feature type="domain" description="Biopterin-dependent aromatic amino acid hydroxylase family profile" evidence="9">
    <location>
        <begin position="162"/>
        <end position="199"/>
    </location>
</feature>
<evidence type="ECO:0000256" key="5">
    <source>
        <dbReference type="ARBA" id="ARBA00023004"/>
    </source>
</evidence>
<keyword evidence="4" id="KW-0560">Oxidoreductase</keyword>
<keyword evidence="10" id="KW-1185">Reference proteome</keyword>
<feature type="binding site" evidence="7">
    <location>
        <position position="170"/>
    </location>
    <ligand>
        <name>Fe cation</name>
        <dbReference type="ChEBI" id="CHEBI:24875"/>
    </ligand>
</feature>
<evidence type="ECO:0000256" key="1">
    <source>
        <dbReference type="ARBA" id="ARBA00001954"/>
    </source>
</evidence>
<dbReference type="PRINTS" id="PR00372">
    <property type="entry name" value="FYWHYDRXLASE"/>
</dbReference>
<comment type="similarity">
    <text evidence="2">Belongs to the biopterin-dependent aromatic amino acid hydroxylase family.</text>
</comment>
<keyword evidence="6" id="KW-0503">Monooxygenase</keyword>
<dbReference type="AlphaFoldDB" id="A0A1I8JMW8"/>
<evidence type="ECO:0000256" key="6">
    <source>
        <dbReference type="ARBA" id="ARBA00023033"/>
    </source>
</evidence>
<proteinExistence type="inferred from homology"/>
<dbReference type="InterPro" id="IPR036951">
    <property type="entry name" value="ArAA_hydroxylase_sf"/>
</dbReference>